<evidence type="ECO:0000313" key="5">
    <source>
        <dbReference type="Proteomes" id="UP001629156"/>
    </source>
</evidence>
<evidence type="ECO:0000259" key="3">
    <source>
        <dbReference type="Pfam" id="PF25853"/>
    </source>
</evidence>
<keyword evidence="1" id="KW-1133">Transmembrane helix</keyword>
<dbReference type="Pfam" id="PF19830">
    <property type="entry name" value="DUF6311"/>
    <property type="match status" value="1"/>
</dbReference>
<dbReference type="EMBL" id="JBELPZ010000013">
    <property type="protein sequence ID" value="MFL9845202.1"/>
    <property type="molecule type" value="Genomic_DNA"/>
</dbReference>
<proteinExistence type="predicted"/>
<reference evidence="4 5" key="1">
    <citation type="submission" date="2024-06" db="EMBL/GenBank/DDBJ databases">
        <authorList>
            <person name="Kaempfer P."/>
            <person name="Viver T."/>
        </authorList>
    </citation>
    <scope>NUCLEOTIDE SEQUENCE [LARGE SCALE GENOMIC DNA]</scope>
    <source>
        <strain evidence="4 5">ST-119</strain>
    </source>
</reference>
<dbReference type="Proteomes" id="UP001629156">
    <property type="component" value="Unassembled WGS sequence"/>
</dbReference>
<comment type="caution">
    <text evidence="4">The sequence shown here is derived from an EMBL/GenBank/DDBJ whole genome shotgun (WGS) entry which is preliminary data.</text>
</comment>
<feature type="transmembrane region" description="Helical" evidence="1">
    <location>
        <begin position="401"/>
        <end position="419"/>
    </location>
</feature>
<feature type="domain" description="DUF6311" evidence="3">
    <location>
        <begin position="440"/>
        <end position="546"/>
    </location>
</feature>
<feature type="transmembrane region" description="Helical" evidence="1">
    <location>
        <begin position="9"/>
        <end position="32"/>
    </location>
</feature>
<keyword evidence="1" id="KW-0472">Membrane</keyword>
<keyword evidence="1" id="KW-0812">Transmembrane</keyword>
<feature type="transmembrane region" description="Helical" evidence="1">
    <location>
        <begin position="187"/>
        <end position="210"/>
    </location>
</feature>
<dbReference type="InterPro" id="IPR058671">
    <property type="entry name" value="DUF6311_C"/>
</dbReference>
<evidence type="ECO:0000259" key="2">
    <source>
        <dbReference type="Pfam" id="PF19830"/>
    </source>
</evidence>
<dbReference type="Pfam" id="PF25853">
    <property type="entry name" value="DUF6311_C"/>
    <property type="match status" value="1"/>
</dbReference>
<organism evidence="4 5">
    <name type="scientific">Flavobacterium rhizosphaerae</name>
    <dbReference type="NCBI Taxonomy" id="3163298"/>
    <lineage>
        <taxon>Bacteria</taxon>
        <taxon>Pseudomonadati</taxon>
        <taxon>Bacteroidota</taxon>
        <taxon>Flavobacteriia</taxon>
        <taxon>Flavobacteriales</taxon>
        <taxon>Flavobacteriaceae</taxon>
        <taxon>Flavobacterium</taxon>
    </lineage>
</organism>
<feature type="transmembrane region" description="Helical" evidence="1">
    <location>
        <begin position="296"/>
        <end position="316"/>
    </location>
</feature>
<evidence type="ECO:0000313" key="4">
    <source>
        <dbReference type="EMBL" id="MFL9845202.1"/>
    </source>
</evidence>
<keyword evidence="5" id="KW-1185">Reference proteome</keyword>
<name>A0ABW8YZ27_9FLAO</name>
<feature type="transmembrane region" description="Helical" evidence="1">
    <location>
        <begin position="328"/>
        <end position="350"/>
    </location>
</feature>
<dbReference type="RefSeq" id="WP_408085473.1">
    <property type="nucleotide sequence ID" value="NZ_JBELPZ010000013.1"/>
</dbReference>
<feature type="transmembrane region" description="Helical" evidence="1">
    <location>
        <begin position="103"/>
        <end position="122"/>
    </location>
</feature>
<gene>
    <name evidence="4" type="ORF">ABS766_12305</name>
</gene>
<dbReference type="InterPro" id="IPR046278">
    <property type="entry name" value="DUF6311"/>
</dbReference>
<feature type="transmembrane region" description="Helical" evidence="1">
    <location>
        <begin position="134"/>
        <end position="153"/>
    </location>
</feature>
<feature type="transmembrane region" description="Helical" evidence="1">
    <location>
        <begin position="370"/>
        <end position="394"/>
    </location>
</feature>
<evidence type="ECO:0000256" key="1">
    <source>
        <dbReference type="SAM" id="Phobius"/>
    </source>
</evidence>
<protein>
    <submittedName>
        <fullName evidence="4">DUF6311 domain-containing protein</fullName>
    </submittedName>
</protein>
<accession>A0ABW8YZ27</accession>
<feature type="domain" description="DUF6311" evidence="2">
    <location>
        <begin position="16"/>
        <end position="418"/>
    </location>
</feature>
<sequence>MKSISQKTFLYVLTFIVVTVLFHLCYGLDVLVPTNINWLMSARHDWGQHYLGWAFYKNEPWHFPLGTISNFIYPAGCNVGFTDSIPLIAIPLKIVAPLLSDDFQYLGLWMYACYLLTAYYCLKIFELYNIKFIYQLIGLILIVGNPMLVFRGLHPSLCAHWLLLAPIYLYLTPANKDNVKSLNKKQIILLALSALIHPYLAVIVFCFNIILPFKHYFYYKLLTLKQMLLYPFIALLSTGALWFIVGVLTFKGDTRLEVSGGYGLYSFNLNSFYNPSGFSFLLPARPLINDFQYESYMYLGVGLMAIIVLGFIWLIVSRKMSGIIKNKTLIPLYIVTFLLTLFAISQNVTYDDILLFEVPVPKFIIKIGNIFRASARFAWVLYYLLCLFFVIVIVKVNFNKWVKLPVLLVLLAVQLYDIWPIYTFRNLPYGAYHPPLNEEKWNEILPHFDRIITYPPFENNLLTSMDYQDLCFLAVKHDMAISTGYSARVNRVAERVYDDYITTALQNNVTKSNELYITTPEYIEAFNVPISNKTLQLIELDNYYLLYNSNKKIGDFNKSTAATIAIKEKLDQPLKKVTSEIKPVVKITLPKTNPLQKGYIDDNIDAVDYILISGWTILRKENSDGQKIKVFFYNDKDCYAIETDPVVREDVTAAYKDDRVNYNNSGFNTKINKSLLPSGEYTIGIIVTTKNNKTYGLITKNTVTIQ</sequence>
<feature type="transmembrane region" description="Helical" evidence="1">
    <location>
        <begin position="230"/>
        <end position="250"/>
    </location>
</feature>